<dbReference type="Pfam" id="PF03372">
    <property type="entry name" value="Exo_endo_phos"/>
    <property type="match status" value="1"/>
</dbReference>
<name>A0A8H5C8B3_9AGAR</name>
<dbReference type="PANTHER" id="PTHR12121">
    <property type="entry name" value="CARBON CATABOLITE REPRESSOR PROTEIN 4"/>
    <property type="match status" value="1"/>
</dbReference>
<feature type="domain" description="Endonuclease/exonuclease/phosphatase" evidence="4">
    <location>
        <begin position="60"/>
        <end position="429"/>
    </location>
</feature>
<reference evidence="5 6" key="1">
    <citation type="journal article" date="2020" name="ISME J.">
        <title>Uncovering the hidden diversity of litter-decomposition mechanisms in mushroom-forming fungi.</title>
        <authorList>
            <person name="Floudas D."/>
            <person name="Bentzer J."/>
            <person name="Ahren D."/>
            <person name="Johansson T."/>
            <person name="Persson P."/>
            <person name="Tunlid A."/>
        </authorList>
    </citation>
    <scope>NUCLEOTIDE SEQUENCE [LARGE SCALE GENOMIC DNA]</scope>
    <source>
        <strain evidence="5 6">CBS 175.51</strain>
    </source>
</reference>
<evidence type="ECO:0000256" key="2">
    <source>
        <dbReference type="ARBA" id="ARBA00022801"/>
    </source>
</evidence>
<dbReference type="PANTHER" id="PTHR12121:SF45">
    <property type="entry name" value="NOCTURNIN"/>
    <property type="match status" value="1"/>
</dbReference>
<organism evidence="5 6">
    <name type="scientific">Ephemerocybe angulata</name>
    <dbReference type="NCBI Taxonomy" id="980116"/>
    <lineage>
        <taxon>Eukaryota</taxon>
        <taxon>Fungi</taxon>
        <taxon>Dikarya</taxon>
        <taxon>Basidiomycota</taxon>
        <taxon>Agaricomycotina</taxon>
        <taxon>Agaricomycetes</taxon>
        <taxon>Agaricomycetidae</taxon>
        <taxon>Agaricales</taxon>
        <taxon>Agaricineae</taxon>
        <taxon>Psathyrellaceae</taxon>
        <taxon>Ephemerocybe</taxon>
    </lineage>
</organism>
<evidence type="ECO:0000313" key="5">
    <source>
        <dbReference type="EMBL" id="KAF5337067.1"/>
    </source>
</evidence>
<comment type="similarity">
    <text evidence="1">Belongs to the CCR4/nocturin family.</text>
</comment>
<keyword evidence="6" id="KW-1185">Reference proteome</keyword>
<dbReference type="Gene3D" id="3.60.10.10">
    <property type="entry name" value="Endonuclease/exonuclease/phosphatase"/>
    <property type="match status" value="1"/>
</dbReference>
<dbReference type="OrthoDB" id="428734at2759"/>
<evidence type="ECO:0000256" key="1">
    <source>
        <dbReference type="ARBA" id="ARBA00010774"/>
    </source>
</evidence>
<dbReference type="GO" id="GO:0006139">
    <property type="term" value="P:nucleobase-containing compound metabolic process"/>
    <property type="evidence" value="ECO:0007669"/>
    <property type="project" value="UniProtKB-ARBA"/>
</dbReference>
<feature type="region of interest" description="Disordered" evidence="3">
    <location>
        <begin position="289"/>
        <end position="316"/>
    </location>
</feature>
<dbReference type="GO" id="GO:0000175">
    <property type="term" value="F:3'-5'-RNA exonuclease activity"/>
    <property type="evidence" value="ECO:0007669"/>
    <property type="project" value="TreeGrafter"/>
</dbReference>
<evidence type="ECO:0000313" key="6">
    <source>
        <dbReference type="Proteomes" id="UP000541558"/>
    </source>
</evidence>
<dbReference type="InterPro" id="IPR005135">
    <property type="entry name" value="Endo/exonuclease/phosphatase"/>
</dbReference>
<sequence length="441" mass="49341">MSDWELPEHISIIEKRKAKKLLLAQQQNVKPVTQLLERPWVSIPEESRDTPANGFSTKIMTWNLLAQCLVRGRELFPTSDCLKAAQRGHLIHEEIERQNADILCLQEVDRLEKLCPMLEKAGYAHRFACGPFKKHGCLIAYKSSMYSYAGDMTVFYDDQEVGSEGPDSQRIGKSFRTKNIGFIVALQRLDDPSKGIVVATTHLFWHPRYTYERTRQAGCLVREATAFKMADPSRHTWPTILAGDFNFAPLDPAYSLLTASTLLPDHETLLRPSYVVHTSVDPTVAASPAQVAADAEEGGEEQDPDRVIKNARSTNPEDGLLDPASLVSFFSDLPRARSAYDLGLSRYFSIEKGRDVPIFGPAHSMDPSQPGFHEPAYTSYTHYWKSVLDYIFVLTSDTLTVQVTGILSPLPGDKLEPGLPQKKICGSDHLPMVAEIKFEMS</sequence>
<evidence type="ECO:0000259" key="4">
    <source>
        <dbReference type="Pfam" id="PF03372"/>
    </source>
</evidence>
<dbReference type="InterPro" id="IPR050410">
    <property type="entry name" value="CCR4/nocturin_mRNA_transcr"/>
</dbReference>
<dbReference type="InterPro" id="IPR036691">
    <property type="entry name" value="Endo/exonu/phosph_ase_sf"/>
</dbReference>
<evidence type="ECO:0000256" key="3">
    <source>
        <dbReference type="SAM" id="MobiDB-lite"/>
    </source>
</evidence>
<gene>
    <name evidence="5" type="ORF">D9611_003263</name>
</gene>
<dbReference type="SUPFAM" id="SSF56219">
    <property type="entry name" value="DNase I-like"/>
    <property type="match status" value="1"/>
</dbReference>
<protein>
    <recommendedName>
        <fullName evidence="4">Endonuclease/exonuclease/phosphatase domain-containing protein</fullName>
    </recommendedName>
</protein>
<dbReference type="Proteomes" id="UP000541558">
    <property type="component" value="Unassembled WGS sequence"/>
</dbReference>
<accession>A0A8H5C8B3</accession>
<proteinExistence type="inferred from homology"/>
<comment type="caution">
    <text evidence="5">The sequence shown here is derived from an EMBL/GenBank/DDBJ whole genome shotgun (WGS) entry which is preliminary data.</text>
</comment>
<keyword evidence="2" id="KW-0378">Hydrolase</keyword>
<dbReference type="EMBL" id="JAACJK010000057">
    <property type="protein sequence ID" value="KAF5337067.1"/>
    <property type="molecule type" value="Genomic_DNA"/>
</dbReference>
<dbReference type="AlphaFoldDB" id="A0A8H5C8B3"/>
<feature type="compositionally biased region" description="Acidic residues" evidence="3">
    <location>
        <begin position="294"/>
        <end position="303"/>
    </location>
</feature>